<feature type="compositionally biased region" description="Low complexity" evidence="1">
    <location>
        <begin position="398"/>
        <end position="433"/>
    </location>
</feature>
<dbReference type="AlphaFoldDB" id="A0A5M3MYX8"/>
<dbReference type="RefSeq" id="XP_007766064.1">
    <property type="nucleotide sequence ID" value="XM_007767874.1"/>
</dbReference>
<proteinExistence type="predicted"/>
<reference evidence="3" key="1">
    <citation type="journal article" date="2012" name="Science">
        <title>The Paleozoic origin of enzymatic lignin decomposition reconstructed from 31 fungal genomes.</title>
        <authorList>
            <person name="Floudas D."/>
            <person name="Binder M."/>
            <person name="Riley R."/>
            <person name="Barry K."/>
            <person name="Blanchette R.A."/>
            <person name="Henrissat B."/>
            <person name="Martinez A.T."/>
            <person name="Otillar R."/>
            <person name="Spatafora J.W."/>
            <person name="Yadav J.S."/>
            <person name="Aerts A."/>
            <person name="Benoit I."/>
            <person name="Boyd A."/>
            <person name="Carlson A."/>
            <person name="Copeland A."/>
            <person name="Coutinho P.M."/>
            <person name="de Vries R.P."/>
            <person name="Ferreira P."/>
            <person name="Findley K."/>
            <person name="Foster B."/>
            <person name="Gaskell J."/>
            <person name="Glotzer D."/>
            <person name="Gorecki P."/>
            <person name="Heitman J."/>
            <person name="Hesse C."/>
            <person name="Hori C."/>
            <person name="Igarashi K."/>
            <person name="Jurgens J.A."/>
            <person name="Kallen N."/>
            <person name="Kersten P."/>
            <person name="Kohler A."/>
            <person name="Kuees U."/>
            <person name="Kumar T.K.A."/>
            <person name="Kuo A."/>
            <person name="LaButti K."/>
            <person name="Larrondo L.F."/>
            <person name="Lindquist E."/>
            <person name="Ling A."/>
            <person name="Lombard V."/>
            <person name="Lucas S."/>
            <person name="Lundell T."/>
            <person name="Martin R."/>
            <person name="McLaughlin D.J."/>
            <person name="Morgenstern I."/>
            <person name="Morin E."/>
            <person name="Murat C."/>
            <person name="Nagy L.G."/>
            <person name="Nolan M."/>
            <person name="Ohm R.A."/>
            <person name="Patyshakuliyeva A."/>
            <person name="Rokas A."/>
            <person name="Ruiz-Duenas F.J."/>
            <person name="Sabat G."/>
            <person name="Salamov A."/>
            <person name="Samejima M."/>
            <person name="Schmutz J."/>
            <person name="Slot J.C."/>
            <person name="St John F."/>
            <person name="Stenlid J."/>
            <person name="Sun H."/>
            <person name="Sun S."/>
            <person name="Syed K."/>
            <person name="Tsang A."/>
            <person name="Wiebenga A."/>
            <person name="Young D."/>
            <person name="Pisabarro A."/>
            <person name="Eastwood D.C."/>
            <person name="Martin F."/>
            <person name="Cullen D."/>
            <person name="Grigoriev I.V."/>
            <person name="Hibbett D.S."/>
        </authorList>
    </citation>
    <scope>NUCLEOTIDE SEQUENCE [LARGE SCALE GENOMIC DNA]</scope>
    <source>
        <strain evidence="3">RWD-64-598 SS2</strain>
    </source>
</reference>
<feature type="compositionally biased region" description="Low complexity" evidence="1">
    <location>
        <begin position="276"/>
        <end position="292"/>
    </location>
</feature>
<evidence type="ECO:0000256" key="1">
    <source>
        <dbReference type="SAM" id="MobiDB-lite"/>
    </source>
</evidence>
<sequence>MPIPRSSRLSTSSASSAGPRTPITRSPVTSHILLPGPNKRNSSDSWNSSNLDWEEPGVEWQPEQVLLLTRTLDALPAHLITPFVGSVPPPNLLDKVARGVATAKGHNDWPHSVRSTRIKLLELARSRDQEERRQTAFSQHHNVILEETVHESASGGAYSLQDGSFKEEEDVDMPAEEIFQQTTNTPGARPRPRPLYRQSSMDFLSAANLDKDIQQNETLARLSYRLQRPDRTLPSSNYQHHYARSPNSRRATVGSSDTPPRLLMPTSPSPSHNRLSIASTSSSSSYGSARPSPLRRSTILASAAPNDMEVEVENVFASSGLRNTRSTLKRAPSFGVKSGTAVVTSPKTPSTCKTPFRVMQTHARTTSLSSVSSDEEEKVRDKRAKKARVREPSGNHGASKSKVSLNSSSSATSTDNDLSTSSLSSNTTATSVSDTPTAKPLPKARIAPRSRPQPVPVAGAPASRPRISLQRNPSMFGPELPCPQETPALPSRIPRLERIQSPPASPMTPGSVSPNKTPALSPSVPRSLASRSLRHAARRISFNNMASGRMSPGESNGLSGPSTLGSAFQLA</sequence>
<evidence type="ECO:0000313" key="3">
    <source>
        <dbReference type="Proteomes" id="UP000053558"/>
    </source>
</evidence>
<evidence type="ECO:0000313" key="2">
    <source>
        <dbReference type="EMBL" id="EIW84340.1"/>
    </source>
</evidence>
<organism evidence="2 3">
    <name type="scientific">Coniophora puteana (strain RWD-64-598)</name>
    <name type="common">Brown rot fungus</name>
    <dbReference type="NCBI Taxonomy" id="741705"/>
    <lineage>
        <taxon>Eukaryota</taxon>
        <taxon>Fungi</taxon>
        <taxon>Dikarya</taxon>
        <taxon>Basidiomycota</taxon>
        <taxon>Agaricomycotina</taxon>
        <taxon>Agaricomycetes</taxon>
        <taxon>Agaricomycetidae</taxon>
        <taxon>Boletales</taxon>
        <taxon>Coniophorineae</taxon>
        <taxon>Coniophoraceae</taxon>
        <taxon>Coniophora</taxon>
    </lineage>
</organism>
<feature type="compositionally biased region" description="Polar residues" evidence="1">
    <location>
        <begin position="508"/>
        <end position="520"/>
    </location>
</feature>
<feature type="region of interest" description="Disordered" evidence="1">
    <location>
        <begin position="542"/>
        <end position="571"/>
    </location>
</feature>
<gene>
    <name evidence="2" type="ORF">CONPUDRAFT_88603</name>
</gene>
<feature type="compositionally biased region" description="Polar residues" evidence="1">
    <location>
        <begin position="553"/>
        <end position="571"/>
    </location>
</feature>
<feature type="compositionally biased region" description="Low complexity" evidence="1">
    <location>
        <begin position="344"/>
        <end position="355"/>
    </location>
</feature>
<feature type="compositionally biased region" description="Low complexity" evidence="1">
    <location>
        <begin position="1"/>
        <end position="22"/>
    </location>
</feature>
<feature type="compositionally biased region" description="Polar residues" evidence="1">
    <location>
        <begin position="362"/>
        <end position="372"/>
    </location>
</feature>
<keyword evidence="3" id="KW-1185">Reference proteome</keyword>
<dbReference type="Proteomes" id="UP000053558">
    <property type="component" value="Unassembled WGS sequence"/>
</dbReference>
<comment type="caution">
    <text evidence="2">The sequence shown here is derived from an EMBL/GenBank/DDBJ whole genome shotgun (WGS) entry which is preliminary data.</text>
</comment>
<accession>A0A5M3MYX8</accession>
<feature type="region of interest" description="Disordered" evidence="1">
    <location>
        <begin position="1"/>
        <end position="55"/>
    </location>
</feature>
<name>A0A5M3MYX8_CONPW</name>
<feature type="region of interest" description="Disordered" evidence="1">
    <location>
        <begin position="332"/>
        <end position="526"/>
    </location>
</feature>
<dbReference type="OMA" id="DLEWEWK"/>
<dbReference type="EMBL" id="JH711575">
    <property type="protein sequence ID" value="EIW84340.1"/>
    <property type="molecule type" value="Genomic_DNA"/>
</dbReference>
<feature type="region of interest" description="Disordered" evidence="1">
    <location>
        <begin position="226"/>
        <end position="294"/>
    </location>
</feature>
<dbReference type="GeneID" id="19211265"/>
<dbReference type="OrthoDB" id="2692779at2759"/>
<dbReference type="KEGG" id="cput:CONPUDRAFT_88603"/>
<protein>
    <submittedName>
        <fullName evidence="2">Uncharacterized protein</fullName>
    </submittedName>
</protein>
<feature type="compositionally biased region" description="Polar residues" evidence="1">
    <location>
        <begin position="233"/>
        <end position="258"/>
    </location>
</feature>